<name>A0A0Z8G2S2_STRSU</name>
<protein>
    <submittedName>
        <fullName evidence="2">Membrane protein</fullName>
    </submittedName>
</protein>
<accession>A0A0Z8G2S2</accession>
<reference evidence="2 3" key="1">
    <citation type="submission" date="2016-02" db="EMBL/GenBank/DDBJ databases">
        <authorList>
            <consortium name="Pathogen Informatics"/>
        </authorList>
    </citation>
    <scope>NUCLEOTIDE SEQUENCE [LARGE SCALE GENOMIC DNA]</scope>
    <source>
        <strain evidence="2 3">LSS54</strain>
    </source>
</reference>
<dbReference type="RefSeq" id="WP_044774303.1">
    <property type="nucleotide sequence ID" value="NZ_CEFG01000036.1"/>
</dbReference>
<evidence type="ECO:0000313" key="3">
    <source>
        <dbReference type="Proteomes" id="UP000073494"/>
    </source>
</evidence>
<sequence length="167" mass="20167">MQTKIECKVFFITDFSQQADYLSEMHQQGWKLVKINWLLFYHFEKCRPEEVVYQVDFKASKNKDRENYLHMYEDYGWEFVVSCQNFVIFRKVAVKGDLEIYGDRESKLVFVKTIIQRRFLLSLGLYFILIGMNLNEHHDVFTLVFSAIYIPLVLLIGYRFYRLVKNN</sequence>
<gene>
    <name evidence="2" type="ORF">ERS132416_01050</name>
</gene>
<proteinExistence type="predicted"/>
<dbReference type="EMBL" id="FIHD01000016">
    <property type="protein sequence ID" value="CYU91303.1"/>
    <property type="molecule type" value="Genomic_DNA"/>
</dbReference>
<dbReference type="Proteomes" id="UP000073494">
    <property type="component" value="Unassembled WGS sequence"/>
</dbReference>
<dbReference type="Pfam" id="PF11193">
    <property type="entry name" value="DUF2812"/>
    <property type="match status" value="1"/>
</dbReference>
<dbReference type="AlphaFoldDB" id="A0A0Z8G2S2"/>
<keyword evidence="1" id="KW-0812">Transmembrane</keyword>
<keyword evidence="1" id="KW-0472">Membrane</keyword>
<organism evidence="2 3">
    <name type="scientific">Streptococcus suis</name>
    <dbReference type="NCBI Taxonomy" id="1307"/>
    <lineage>
        <taxon>Bacteria</taxon>
        <taxon>Bacillati</taxon>
        <taxon>Bacillota</taxon>
        <taxon>Bacilli</taxon>
        <taxon>Lactobacillales</taxon>
        <taxon>Streptococcaceae</taxon>
        <taxon>Streptococcus</taxon>
    </lineage>
</organism>
<evidence type="ECO:0000256" key="1">
    <source>
        <dbReference type="SAM" id="Phobius"/>
    </source>
</evidence>
<keyword evidence="1" id="KW-1133">Transmembrane helix</keyword>
<evidence type="ECO:0000313" key="2">
    <source>
        <dbReference type="EMBL" id="CYU91303.1"/>
    </source>
</evidence>
<feature type="transmembrane region" description="Helical" evidence="1">
    <location>
        <begin position="118"/>
        <end position="134"/>
    </location>
</feature>
<dbReference type="InterPro" id="IPR021359">
    <property type="entry name" value="DUF2812"/>
</dbReference>
<feature type="transmembrane region" description="Helical" evidence="1">
    <location>
        <begin position="140"/>
        <end position="161"/>
    </location>
</feature>